<sequence>MISSSDRDYWPYQSNIRNVRLVCRLFECLATPFLVRSVTFGPLSTQLATLTAISRHPVISKSISEIVYNCNLYRPTRSLQEYQKEMLEAHGRNLQRMRHLAHSQTPKLNCPASGEEYLELQAAFSLYRLHYDDQTRMEASGEVMARLCCALTRMPNVKKITLSSTSSCYLGGYGPTSPSKYFMEPVPAYNKAFLHTVRALSLTGAQVPELDMELNVFFDHEYSHLYGGVFQGMSNMDFGHCCDAFRGLRKVTMTVSPGKMDGWTAGKLAVILSGATELEDLSFYSCSWGFPIQTSWIFGTTTWHRLTNLGIGHVTLDQEELLSLLKRHSRTLKDLRLYRIFLTNGAGSWESLLEGIKACLSLETILITDPDDLCEEEIYIDPEKLDDYIMGNGPNPLSCETP</sequence>
<dbReference type="EMBL" id="JAGHQM010003032">
    <property type="protein sequence ID" value="KAH0547959.1"/>
    <property type="molecule type" value="Genomic_DNA"/>
</dbReference>
<proteinExistence type="predicted"/>
<dbReference type="Proteomes" id="UP000750711">
    <property type="component" value="Unassembled WGS sequence"/>
</dbReference>
<gene>
    <name evidence="1" type="ORF">GP486_008300</name>
</gene>
<comment type="caution">
    <text evidence="1">The sequence shown here is derived from an EMBL/GenBank/DDBJ whole genome shotgun (WGS) entry which is preliminary data.</text>
</comment>
<accession>A0A9P8IE86</accession>
<evidence type="ECO:0000313" key="2">
    <source>
        <dbReference type="Proteomes" id="UP000750711"/>
    </source>
</evidence>
<keyword evidence="2" id="KW-1185">Reference proteome</keyword>
<evidence type="ECO:0000313" key="1">
    <source>
        <dbReference type="EMBL" id="KAH0547959.1"/>
    </source>
</evidence>
<dbReference type="SUPFAM" id="SSF52047">
    <property type="entry name" value="RNI-like"/>
    <property type="match status" value="1"/>
</dbReference>
<organism evidence="1 2">
    <name type="scientific">Trichoglossum hirsutum</name>
    <dbReference type="NCBI Taxonomy" id="265104"/>
    <lineage>
        <taxon>Eukaryota</taxon>
        <taxon>Fungi</taxon>
        <taxon>Dikarya</taxon>
        <taxon>Ascomycota</taxon>
        <taxon>Pezizomycotina</taxon>
        <taxon>Geoglossomycetes</taxon>
        <taxon>Geoglossales</taxon>
        <taxon>Geoglossaceae</taxon>
        <taxon>Trichoglossum</taxon>
    </lineage>
</organism>
<protein>
    <submittedName>
        <fullName evidence="1">Uncharacterized protein</fullName>
    </submittedName>
</protein>
<dbReference type="AlphaFoldDB" id="A0A9P8IE86"/>
<reference evidence="1" key="1">
    <citation type="submission" date="2021-03" db="EMBL/GenBank/DDBJ databases">
        <title>Comparative genomics and phylogenomic investigation of the class Geoglossomycetes provide insights into ecological specialization and systematics.</title>
        <authorList>
            <person name="Melie T."/>
            <person name="Pirro S."/>
            <person name="Miller A.N."/>
            <person name="Quandt A."/>
        </authorList>
    </citation>
    <scope>NUCLEOTIDE SEQUENCE</scope>
    <source>
        <strain evidence="1">CAQ_001_2017</strain>
    </source>
</reference>
<name>A0A9P8IE86_9PEZI</name>